<proteinExistence type="predicted"/>
<organism evidence="1 2">
    <name type="scientific">Amborella trichopoda</name>
    <dbReference type="NCBI Taxonomy" id="13333"/>
    <lineage>
        <taxon>Eukaryota</taxon>
        <taxon>Viridiplantae</taxon>
        <taxon>Streptophyta</taxon>
        <taxon>Embryophyta</taxon>
        <taxon>Tracheophyta</taxon>
        <taxon>Spermatophyta</taxon>
        <taxon>Magnoliopsida</taxon>
        <taxon>Amborellales</taxon>
        <taxon>Amborellaceae</taxon>
        <taxon>Amborella</taxon>
    </lineage>
</organism>
<evidence type="ECO:0000313" key="1">
    <source>
        <dbReference type="EMBL" id="ERN01159.1"/>
    </source>
</evidence>
<protein>
    <submittedName>
        <fullName evidence="1">Uncharacterized protein</fullName>
    </submittedName>
</protein>
<dbReference type="Gramene" id="ERN01159">
    <property type="protein sequence ID" value="ERN01159"/>
    <property type="gene ID" value="AMTR_s00002p00220120"/>
</dbReference>
<dbReference type="Proteomes" id="UP000017836">
    <property type="component" value="Unassembled WGS sequence"/>
</dbReference>
<name>W1P0M8_AMBTC</name>
<accession>W1P0M8</accession>
<keyword evidence="2" id="KW-1185">Reference proteome</keyword>
<evidence type="ECO:0000313" key="2">
    <source>
        <dbReference type="Proteomes" id="UP000017836"/>
    </source>
</evidence>
<dbReference type="AlphaFoldDB" id="W1P0M8"/>
<dbReference type="EMBL" id="KI394767">
    <property type="protein sequence ID" value="ERN01159.1"/>
    <property type="molecule type" value="Genomic_DNA"/>
</dbReference>
<sequence>MEDEGGETACICVLIRITKAAINLLCSSQRTLLFARLLIHSKDSVQLYA</sequence>
<gene>
    <name evidence="1" type="ORF">AMTR_s00002p00220120</name>
</gene>
<reference evidence="2" key="1">
    <citation type="journal article" date="2013" name="Science">
        <title>The Amborella genome and the evolution of flowering plants.</title>
        <authorList>
            <consortium name="Amborella Genome Project"/>
        </authorList>
    </citation>
    <scope>NUCLEOTIDE SEQUENCE [LARGE SCALE GENOMIC DNA]</scope>
</reference>
<dbReference type="HOGENOM" id="CLU_3144705_0_0_1"/>